<comment type="function">
    <text evidence="5">Essential core component of the TIM22 complex, a complex that mediates the import and insertion of multi-pass transmembrane proteins into the mitochondrial inner membrane. In the TIM22 complex, it constitutes the voltage-activated and signal-gated channel. Forms a twin-pore translocase that uses the membrane potential as external driving force in 2 voltage-dependent steps.</text>
</comment>
<keyword evidence="5" id="KW-0811">Translocation</keyword>
<reference evidence="7" key="1">
    <citation type="journal article" date="2013" name="PLoS ONE">
        <title>The Mitochondrion-Like Organelle of Trimastix pyriformis Contains the Complete Glycine Cleavage System.</title>
        <authorList>
            <person name="Zubacova Z."/>
            <person name="Novak L."/>
            <person name="Bublikova J."/>
            <person name="Vacek V."/>
            <person name="Fousek J."/>
            <person name="Ridl J."/>
            <person name="Tachezy J."/>
            <person name="Dolezal P."/>
            <person name="Vlcek C."/>
            <person name="Hampl V."/>
        </authorList>
    </citation>
    <scope>NUCLEOTIDE SEQUENCE</scope>
</reference>
<dbReference type="Pfam" id="PF02466">
    <property type="entry name" value="Tim17"/>
    <property type="match status" value="1"/>
</dbReference>
<dbReference type="EMBL" id="JX657291">
    <property type="protein sequence ID" value="AGH33871.1"/>
    <property type="molecule type" value="mRNA"/>
</dbReference>
<comment type="similarity">
    <text evidence="5">Belongs to the Tim17/Tim22/Tim23 family.</text>
</comment>
<dbReference type="GO" id="GO:0042721">
    <property type="term" value="C:TIM22 mitochondrial import inner membrane insertion complex"/>
    <property type="evidence" value="ECO:0007669"/>
    <property type="project" value="UniProtKB-UniRule"/>
</dbReference>
<evidence type="ECO:0000313" key="9">
    <source>
        <dbReference type="Proteomes" id="UP001141327"/>
    </source>
</evidence>
<keyword evidence="9" id="KW-1185">Reference proteome</keyword>
<keyword evidence="5" id="KW-0496">Mitochondrion</keyword>
<evidence type="ECO:0000256" key="3">
    <source>
        <dbReference type="ARBA" id="ARBA00022989"/>
    </source>
</evidence>
<dbReference type="GO" id="GO:0045039">
    <property type="term" value="P:protein insertion into mitochondrial inner membrane"/>
    <property type="evidence" value="ECO:0007669"/>
    <property type="project" value="UniProtKB-UniRule"/>
</dbReference>
<feature type="compositionally biased region" description="Low complexity" evidence="6">
    <location>
        <begin position="160"/>
        <end position="169"/>
    </location>
</feature>
<dbReference type="GO" id="GO:0008320">
    <property type="term" value="F:protein transmembrane transporter activity"/>
    <property type="evidence" value="ECO:0007669"/>
    <property type="project" value="UniProtKB-UniRule"/>
</dbReference>
<keyword evidence="5" id="KW-0813">Transport</keyword>
<dbReference type="OrthoDB" id="1913277at2759"/>
<evidence type="ECO:0000256" key="6">
    <source>
        <dbReference type="SAM" id="MobiDB-lite"/>
    </source>
</evidence>
<keyword evidence="2 5" id="KW-0812">Transmembrane</keyword>
<keyword evidence="3 5" id="KW-1133">Transmembrane helix</keyword>
<comment type="subcellular location">
    <subcellularLocation>
        <location evidence="1">Membrane</location>
        <topology evidence="1">Multi-pass membrane protein</topology>
    </subcellularLocation>
    <subcellularLocation>
        <location evidence="5">Mitochondrion inner membrane</location>
        <topology evidence="5">Multi-pass membrane protein</topology>
    </subcellularLocation>
</comment>
<evidence type="ECO:0000256" key="4">
    <source>
        <dbReference type="ARBA" id="ARBA00023136"/>
    </source>
</evidence>
<organism evidence="7">
    <name type="scientific">Paratrimastix pyriformis</name>
    <dbReference type="NCBI Taxonomy" id="342808"/>
    <lineage>
        <taxon>Eukaryota</taxon>
        <taxon>Metamonada</taxon>
        <taxon>Preaxostyla</taxon>
        <taxon>Paratrimastigidae</taxon>
        <taxon>Paratrimastix</taxon>
    </lineage>
</organism>
<comment type="caution">
    <text evidence="5">Lacks conserved residue(s) required for the propagation of feature annotation.</text>
</comment>
<dbReference type="EMBL" id="JAPMOS010000001">
    <property type="protein sequence ID" value="KAJ4462820.1"/>
    <property type="molecule type" value="Genomic_DNA"/>
</dbReference>
<accession>M4QSK9</accession>
<protein>
    <recommendedName>
        <fullName evidence="5">Mitochondrial import inner membrane translocase subunit TIM22</fullName>
    </recommendedName>
</protein>
<reference evidence="8" key="2">
    <citation type="journal article" date="2022" name="bioRxiv">
        <title>Genomics of Preaxostyla Flagellates Illuminates Evolutionary Transitions and the Path Towards Mitochondrial Loss.</title>
        <authorList>
            <person name="Novak L.V.F."/>
            <person name="Treitli S.C."/>
            <person name="Pyrih J."/>
            <person name="Halakuc P."/>
            <person name="Pipaliya S.V."/>
            <person name="Vacek V."/>
            <person name="Brzon O."/>
            <person name="Soukal P."/>
            <person name="Eme L."/>
            <person name="Dacks J.B."/>
            <person name="Karnkowska A."/>
            <person name="Elias M."/>
            <person name="Hampl V."/>
        </authorList>
    </citation>
    <scope>NUCLEOTIDE SEQUENCE</scope>
    <source>
        <strain evidence="8">RCP-MX</strain>
    </source>
</reference>
<proteinExistence type="evidence at transcript level"/>
<dbReference type="PANTHER" id="PTHR14110">
    <property type="entry name" value="MITOCHONDRIAL IMPORT INNER MEMBRANE TRANSLOCASE SUBUNIT TIM22"/>
    <property type="match status" value="1"/>
</dbReference>
<feature type="region of interest" description="Disordered" evidence="6">
    <location>
        <begin position="144"/>
        <end position="169"/>
    </location>
</feature>
<comment type="subunit">
    <text evidence="5">Component of the TIM22 complex.</text>
</comment>
<evidence type="ECO:0000256" key="1">
    <source>
        <dbReference type="ARBA" id="ARBA00004141"/>
    </source>
</evidence>
<keyword evidence="4 5" id="KW-0472">Membrane</keyword>
<dbReference type="Proteomes" id="UP001141327">
    <property type="component" value="Unassembled WGS sequence"/>
</dbReference>
<feature type="transmembrane region" description="Helical" evidence="5">
    <location>
        <begin position="21"/>
        <end position="48"/>
    </location>
</feature>
<keyword evidence="5" id="KW-0653">Protein transport</keyword>
<name>M4QSK9_9EUKA</name>
<dbReference type="AlphaFoldDB" id="M4QSK9"/>
<evidence type="ECO:0000313" key="7">
    <source>
        <dbReference type="EMBL" id="AGH33871.1"/>
    </source>
</evidence>
<evidence type="ECO:0000256" key="5">
    <source>
        <dbReference type="RuleBase" id="RU367038"/>
    </source>
</evidence>
<evidence type="ECO:0000313" key="8">
    <source>
        <dbReference type="EMBL" id="KAJ4462820.1"/>
    </source>
</evidence>
<evidence type="ECO:0000256" key="2">
    <source>
        <dbReference type="ARBA" id="ARBA00022692"/>
    </source>
</evidence>
<gene>
    <name evidence="8" type="ORF">PAPYR_9</name>
</gene>
<sequence>MGEPQKAECQGLIKRASQVGLACLITGANAAVAGAMMGAPFGLVGSMLESKDLSMNGFRKHLTNAGATALRFGSTGGVFSAVDCLVSNIRGKRDIYSGLIAGSITGYTLNIRHGQKDALKAGATFGGLTFASDLLSVGLQRLAAQAAPPPPPPPPKRRGLAALLGGLGE</sequence>
<dbReference type="InterPro" id="IPR039175">
    <property type="entry name" value="TIM22"/>
</dbReference>
<keyword evidence="5" id="KW-0999">Mitochondrion inner membrane</keyword>